<reference evidence="1" key="1">
    <citation type="submission" date="2019-12" db="EMBL/GenBank/DDBJ databases">
        <title>An insight into the sialome of adult female Ixodes ricinus ticks feeding for 6 days.</title>
        <authorList>
            <person name="Perner J."/>
            <person name="Ribeiro J.M.C."/>
        </authorList>
    </citation>
    <scope>NUCLEOTIDE SEQUENCE</scope>
    <source>
        <strain evidence="1">Semi-engorged</strain>
        <tissue evidence="1">Salivary glands</tissue>
    </source>
</reference>
<evidence type="ECO:0000313" key="1">
    <source>
        <dbReference type="EMBL" id="MXU82164.1"/>
    </source>
</evidence>
<proteinExistence type="predicted"/>
<sequence>MICTFSRLRALLVRFFFLPPFLCVVFRYACACVGVCACVQRFAVDGFNCAMMAAPFFRSLYFFFFF</sequence>
<name>A0A6B0U0F7_IXORI</name>
<organism evidence="1">
    <name type="scientific">Ixodes ricinus</name>
    <name type="common">Common tick</name>
    <name type="synonym">Acarus ricinus</name>
    <dbReference type="NCBI Taxonomy" id="34613"/>
    <lineage>
        <taxon>Eukaryota</taxon>
        <taxon>Metazoa</taxon>
        <taxon>Ecdysozoa</taxon>
        <taxon>Arthropoda</taxon>
        <taxon>Chelicerata</taxon>
        <taxon>Arachnida</taxon>
        <taxon>Acari</taxon>
        <taxon>Parasitiformes</taxon>
        <taxon>Ixodida</taxon>
        <taxon>Ixodoidea</taxon>
        <taxon>Ixodidae</taxon>
        <taxon>Ixodinae</taxon>
        <taxon>Ixodes</taxon>
    </lineage>
</organism>
<protein>
    <submittedName>
        <fullName evidence="1">Uncharacterized protein</fullName>
    </submittedName>
</protein>
<dbReference type="EMBL" id="GIFC01000081">
    <property type="protein sequence ID" value="MXU82164.1"/>
    <property type="molecule type" value="Transcribed_RNA"/>
</dbReference>
<accession>A0A6B0U0F7</accession>
<dbReference type="AlphaFoldDB" id="A0A6B0U0F7"/>